<keyword evidence="7" id="KW-1185">Reference proteome</keyword>
<feature type="transmembrane region" description="Helical" evidence="5">
    <location>
        <begin position="12"/>
        <end position="36"/>
    </location>
</feature>
<dbReference type="Pfam" id="PF03595">
    <property type="entry name" value="SLAC1"/>
    <property type="match status" value="1"/>
</dbReference>
<dbReference type="InterPro" id="IPR004695">
    <property type="entry name" value="SLAC1/Mae1/Ssu1/TehA"/>
</dbReference>
<dbReference type="InterPro" id="IPR052951">
    <property type="entry name" value="Tellurite_res_ion_channel"/>
</dbReference>
<evidence type="ECO:0000256" key="3">
    <source>
        <dbReference type="ARBA" id="ARBA00022989"/>
    </source>
</evidence>
<dbReference type="Gene3D" id="1.50.10.150">
    <property type="entry name" value="Voltage-dependent anion channel"/>
    <property type="match status" value="1"/>
</dbReference>
<dbReference type="InterPro" id="IPR038665">
    <property type="entry name" value="Voltage-dep_anion_channel_sf"/>
</dbReference>
<feature type="transmembrane region" description="Helical" evidence="5">
    <location>
        <begin position="150"/>
        <end position="170"/>
    </location>
</feature>
<feature type="transmembrane region" description="Helical" evidence="5">
    <location>
        <begin position="176"/>
        <end position="197"/>
    </location>
</feature>
<dbReference type="PANTHER" id="PTHR37955">
    <property type="entry name" value="TELLURITE RESISTANCE PROTEIN TEHA"/>
    <property type="match status" value="1"/>
</dbReference>
<feature type="transmembrane region" description="Helical" evidence="5">
    <location>
        <begin position="234"/>
        <end position="254"/>
    </location>
</feature>
<dbReference type="CDD" id="cd09324">
    <property type="entry name" value="TDT_TehA"/>
    <property type="match status" value="1"/>
</dbReference>
<dbReference type="InterPro" id="IPR039264">
    <property type="entry name" value="TehA"/>
</dbReference>
<evidence type="ECO:0000256" key="4">
    <source>
        <dbReference type="ARBA" id="ARBA00023136"/>
    </source>
</evidence>
<comment type="subcellular location">
    <subcellularLocation>
        <location evidence="1">Membrane</location>
        <topology evidence="1">Multi-pass membrane protein</topology>
    </subcellularLocation>
</comment>
<dbReference type="EMBL" id="JAZHGA010000025">
    <property type="protein sequence ID" value="MEM5343559.1"/>
    <property type="molecule type" value="Genomic_DNA"/>
</dbReference>
<keyword evidence="3 5" id="KW-1133">Transmembrane helix</keyword>
<keyword evidence="4 5" id="KW-0472">Membrane</keyword>
<organism evidence="6 7">
    <name type="scientific">Paraburkholderia azotifigens</name>
    <dbReference type="NCBI Taxonomy" id="2057004"/>
    <lineage>
        <taxon>Bacteria</taxon>
        <taxon>Pseudomonadati</taxon>
        <taxon>Pseudomonadota</taxon>
        <taxon>Betaproteobacteria</taxon>
        <taxon>Burkholderiales</taxon>
        <taxon>Burkholderiaceae</taxon>
        <taxon>Paraburkholderia</taxon>
    </lineage>
</organism>
<evidence type="ECO:0000256" key="1">
    <source>
        <dbReference type="ARBA" id="ARBA00004141"/>
    </source>
</evidence>
<feature type="transmembrane region" description="Helical" evidence="5">
    <location>
        <begin position="42"/>
        <end position="69"/>
    </location>
</feature>
<evidence type="ECO:0000313" key="7">
    <source>
        <dbReference type="Proteomes" id="UP001481677"/>
    </source>
</evidence>
<comment type="caution">
    <text evidence="6">The sequence shown here is derived from an EMBL/GenBank/DDBJ whole genome shotgun (WGS) entry which is preliminary data.</text>
</comment>
<feature type="transmembrane region" description="Helical" evidence="5">
    <location>
        <begin position="294"/>
        <end position="312"/>
    </location>
</feature>
<protein>
    <submittedName>
        <fullName evidence="6">Dicarboxylate transporter/tellurite-resistance protein TehA</fullName>
    </submittedName>
</protein>
<accession>A0ABU9R9A6</accession>
<dbReference type="RefSeq" id="WP_342959248.1">
    <property type="nucleotide sequence ID" value="NZ_JAZHFZ010000027.1"/>
</dbReference>
<dbReference type="Proteomes" id="UP001481677">
    <property type="component" value="Unassembled WGS sequence"/>
</dbReference>
<dbReference type="NCBIfam" id="NF008032">
    <property type="entry name" value="PRK10764.1"/>
    <property type="match status" value="1"/>
</dbReference>
<sequence>MQAKTNNTAMPALIPALIPASFFGIAVGSLALANAWRVAAHIWHVPAGIVDTLTFAALAVWVIVLAAYVRKWYGQRSQARAEWQHPLQSSFVALGPVSSLLAANVLLNYSRTAALVVFALAAVAQLALGVHLQGRFWQGGRNPELTTPAIYLPAVAPSFVAATAAASFGWQQVGMLFFGVGMLSWLAIESVILHRAAVHSPLPEAQRPLLGIQVAPPVVGGVAYMSVTHGVPDLFAFALLGYGIYQALLMLRLLPWIRRQPFAPSYWTFTFGAAALPTLAMRMVERGATGEIEWLAVALFVAANVVIGLIAWKTVRAWLGGRLLPKVEALQAVQAVVQSAAPQMPQMPQMPPTKAPHIARVVRIVKQVAGVNEAVRRGIA</sequence>
<evidence type="ECO:0000313" key="6">
    <source>
        <dbReference type="EMBL" id="MEM5343559.1"/>
    </source>
</evidence>
<dbReference type="PANTHER" id="PTHR37955:SF1">
    <property type="entry name" value="DEP DOMAIN-CONTAINING PROTEIN"/>
    <property type="match status" value="1"/>
</dbReference>
<reference evidence="6 7" key="1">
    <citation type="submission" date="2024-01" db="EMBL/GenBank/DDBJ databases">
        <title>The diversity of rhizobia nodulating Mimosa spp. in eleven states of Brazil covering several biomes is determined by host plant, location, and edaphic factors.</title>
        <authorList>
            <person name="Rouws L."/>
            <person name="Barauna A."/>
            <person name="Beukes C."/>
            <person name="De Faria S.M."/>
            <person name="Gross E."/>
            <person name="Dos Reis Junior F.B."/>
            <person name="Simon M."/>
            <person name="Maluk M."/>
            <person name="Odee D.W."/>
            <person name="Kenicer G."/>
            <person name="Young J.P.W."/>
            <person name="Reis V.M."/>
            <person name="Zilli J."/>
            <person name="James E.K."/>
        </authorList>
    </citation>
    <scope>NUCLEOTIDE SEQUENCE [LARGE SCALE GENOMIC DNA]</scope>
    <source>
        <strain evidence="6 7">JPY530</strain>
    </source>
</reference>
<evidence type="ECO:0000256" key="5">
    <source>
        <dbReference type="SAM" id="Phobius"/>
    </source>
</evidence>
<gene>
    <name evidence="6" type="primary">tehA</name>
    <name evidence="6" type="ORF">V4C56_28545</name>
</gene>
<feature type="transmembrane region" description="Helical" evidence="5">
    <location>
        <begin position="113"/>
        <end position="130"/>
    </location>
</feature>
<keyword evidence="2 5" id="KW-0812">Transmembrane</keyword>
<proteinExistence type="predicted"/>
<name>A0ABU9R9A6_9BURK</name>
<evidence type="ECO:0000256" key="2">
    <source>
        <dbReference type="ARBA" id="ARBA00022692"/>
    </source>
</evidence>
<feature type="transmembrane region" description="Helical" evidence="5">
    <location>
        <begin position="266"/>
        <end position="282"/>
    </location>
</feature>